<evidence type="ECO:0000259" key="6">
    <source>
        <dbReference type="PROSITE" id="PS50977"/>
    </source>
</evidence>
<dbReference type="InterPro" id="IPR001647">
    <property type="entry name" value="HTH_TetR"/>
</dbReference>
<keyword evidence="1" id="KW-0805">Transcription regulation</keyword>
<evidence type="ECO:0000256" key="2">
    <source>
        <dbReference type="ARBA" id="ARBA00023125"/>
    </source>
</evidence>
<sequence length="225" mass="25175">MTTAKPRAKPTSKPKAQRREETTARILDAAEALFARDGLHGVTLKAVAKEAGVDTALLHYYFDDKNRLFSTVFGRRAEVVNRARLDSLDRYEAEFGDDMTIRGAIDAFLRPLFVLFDGDPSWLNYAALVAQVNNTPVWGGDTMHQHFDPVIHRFIGVLQRISPETPDRQIYWFYHLLSGSLTLSLAQTGRIDTLSGGLCKSSEMVAICDAMETIFTGGFEAMRRT</sequence>
<feature type="DNA-binding region" description="H-T-H motif" evidence="4">
    <location>
        <begin position="43"/>
        <end position="62"/>
    </location>
</feature>
<gene>
    <name evidence="7" type="ORF">KWG56_07765</name>
</gene>
<dbReference type="EMBL" id="CP080034">
    <property type="protein sequence ID" value="QYC11836.1"/>
    <property type="molecule type" value="Genomic_DNA"/>
</dbReference>
<dbReference type="GeneID" id="94375158"/>
<feature type="compositionally biased region" description="Basic residues" evidence="5">
    <location>
        <begin position="1"/>
        <end position="16"/>
    </location>
</feature>
<dbReference type="PROSITE" id="PS50977">
    <property type="entry name" value="HTH_TETR_2"/>
    <property type="match status" value="1"/>
</dbReference>
<dbReference type="InterPro" id="IPR050109">
    <property type="entry name" value="HTH-type_TetR-like_transc_reg"/>
</dbReference>
<dbReference type="PANTHER" id="PTHR30055">
    <property type="entry name" value="HTH-TYPE TRANSCRIPTIONAL REGULATOR RUTR"/>
    <property type="match status" value="1"/>
</dbReference>
<evidence type="ECO:0000313" key="8">
    <source>
        <dbReference type="Proteomes" id="UP000824334"/>
    </source>
</evidence>
<dbReference type="Proteomes" id="UP000824334">
    <property type="component" value="Chromosome"/>
</dbReference>
<keyword evidence="8" id="KW-1185">Reference proteome</keyword>
<evidence type="ECO:0000256" key="4">
    <source>
        <dbReference type="PROSITE-ProRule" id="PRU00335"/>
    </source>
</evidence>
<proteinExistence type="predicted"/>
<dbReference type="InterPro" id="IPR041586">
    <property type="entry name" value="PsrA_TetR_C"/>
</dbReference>
<dbReference type="PANTHER" id="PTHR30055:SF234">
    <property type="entry name" value="HTH-TYPE TRANSCRIPTIONAL REGULATOR BETI"/>
    <property type="match status" value="1"/>
</dbReference>
<protein>
    <submittedName>
        <fullName evidence="7">TetR family transcriptional regulator</fullName>
    </submittedName>
</protein>
<evidence type="ECO:0000256" key="3">
    <source>
        <dbReference type="ARBA" id="ARBA00023163"/>
    </source>
</evidence>
<keyword evidence="2 4" id="KW-0238">DNA-binding</keyword>
<dbReference type="Pfam" id="PF17939">
    <property type="entry name" value="TetR_C_30"/>
    <property type="match status" value="1"/>
</dbReference>
<feature type="domain" description="HTH tetR-type" evidence="6">
    <location>
        <begin position="20"/>
        <end position="80"/>
    </location>
</feature>
<organism evidence="7 8">
    <name type="scientific">Brevundimonas nasdae</name>
    <dbReference type="NCBI Taxonomy" id="172043"/>
    <lineage>
        <taxon>Bacteria</taxon>
        <taxon>Pseudomonadati</taxon>
        <taxon>Pseudomonadota</taxon>
        <taxon>Alphaproteobacteria</taxon>
        <taxon>Caulobacterales</taxon>
        <taxon>Caulobacteraceae</taxon>
        <taxon>Brevundimonas</taxon>
    </lineage>
</organism>
<evidence type="ECO:0000256" key="1">
    <source>
        <dbReference type="ARBA" id="ARBA00023015"/>
    </source>
</evidence>
<reference evidence="7 8" key="1">
    <citation type="submission" date="2021-07" db="EMBL/GenBank/DDBJ databases">
        <title>Isolation and characterization of bacteria from a gold mining with a capacity of golden bioaccumulation.</title>
        <authorList>
            <person name="Yang X.J."/>
        </authorList>
    </citation>
    <scope>NUCLEOTIDE SEQUENCE [LARGE SCALE GENOMIC DNA]</scope>
    <source>
        <strain evidence="7 8">Au29</strain>
    </source>
</reference>
<dbReference type="Pfam" id="PF00440">
    <property type="entry name" value="TetR_N"/>
    <property type="match status" value="1"/>
</dbReference>
<keyword evidence="3" id="KW-0804">Transcription</keyword>
<accession>A0ABX8TKR9</accession>
<dbReference type="RefSeq" id="WP_219354345.1">
    <property type="nucleotide sequence ID" value="NZ_CP080034.1"/>
</dbReference>
<name>A0ABX8TKR9_9CAUL</name>
<evidence type="ECO:0000256" key="5">
    <source>
        <dbReference type="SAM" id="MobiDB-lite"/>
    </source>
</evidence>
<evidence type="ECO:0000313" key="7">
    <source>
        <dbReference type="EMBL" id="QYC11836.1"/>
    </source>
</evidence>
<feature type="region of interest" description="Disordered" evidence="5">
    <location>
        <begin position="1"/>
        <end position="21"/>
    </location>
</feature>